<reference evidence="2" key="2">
    <citation type="submission" date="2015-07" db="EMBL/GenBank/DDBJ databases">
        <title>Contrasting host-pathogen interactions and genome evolution in two generalist and specialist microsporidian pathogens of mosquitoes.</title>
        <authorList>
            <consortium name="The Broad Institute Genomics Platform"/>
            <consortium name="The Broad Institute Genome Sequencing Center for Infectious Disease"/>
            <person name="Cuomo C.A."/>
            <person name="Sanscrainte N.D."/>
            <person name="Goldberg J.M."/>
            <person name="Heiman D."/>
            <person name="Young S."/>
            <person name="Zeng Q."/>
            <person name="Becnel J.J."/>
            <person name="Birren B.W."/>
        </authorList>
    </citation>
    <scope>NUCLEOTIDE SEQUENCE [LARGE SCALE GENOMIC DNA]</scope>
    <source>
        <strain evidence="2">USNM 41457</strain>
    </source>
</reference>
<dbReference type="HOGENOM" id="CLU_1194870_0_0_1"/>
<dbReference type="EMBL" id="AFBI03000049">
    <property type="protein sequence ID" value="EJW03000.1"/>
    <property type="molecule type" value="Genomic_DNA"/>
</dbReference>
<name>J9DK64_EDHAE</name>
<comment type="caution">
    <text evidence="1">The sequence shown here is derived from an EMBL/GenBank/DDBJ whole genome shotgun (WGS) entry which is preliminary data.</text>
</comment>
<dbReference type="AlphaFoldDB" id="J9DK64"/>
<dbReference type="VEuPathDB" id="MicrosporidiaDB:EDEG_02644"/>
<dbReference type="InParanoid" id="J9DK64"/>
<evidence type="ECO:0000313" key="2">
    <source>
        <dbReference type="Proteomes" id="UP000003163"/>
    </source>
</evidence>
<dbReference type="Proteomes" id="UP000003163">
    <property type="component" value="Unassembled WGS sequence"/>
</dbReference>
<reference evidence="1 2" key="1">
    <citation type="submission" date="2011-08" db="EMBL/GenBank/DDBJ databases">
        <authorList>
            <person name="Liu Z.J."/>
            <person name="Shi F.L."/>
            <person name="Lu J.Q."/>
            <person name="Li M."/>
            <person name="Wang Z.L."/>
        </authorList>
    </citation>
    <scope>NUCLEOTIDE SEQUENCE [LARGE SCALE GENOMIC DNA]</scope>
    <source>
        <strain evidence="1 2">USNM 41457</strain>
    </source>
</reference>
<accession>J9DK64</accession>
<organism evidence="1 2">
    <name type="scientific">Edhazardia aedis (strain USNM 41457)</name>
    <name type="common">Microsporidian parasite</name>
    <dbReference type="NCBI Taxonomy" id="1003232"/>
    <lineage>
        <taxon>Eukaryota</taxon>
        <taxon>Fungi</taxon>
        <taxon>Fungi incertae sedis</taxon>
        <taxon>Microsporidia</taxon>
        <taxon>Edhazardia</taxon>
    </lineage>
</organism>
<proteinExistence type="predicted"/>
<evidence type="ECO:0000313" key="1">
    <source>
        <dbReference type="EMBL" id="EJW03000.1"/>
    </source>
</evidence>
<protein>
    <submittedName>
        <fullName evidence="1">Uncharacterized protein</fullName>
    </submittedName>
</protein>
<keyword evidence="2" id="KW-1185">Reference proteome</keyword>
<sequence>MLKNCEKKICKTLEKWDKIYIDYPDKFTLLYEPCDLIKNAEQNKLDDNSTEESDSDIKVCFKCFKLFSREILANLWNHEVVLKLLNDQFVPAIKQILHNNIDLSEPFDIKYHLKNKIKKKELFKPCNLSLISLINSLLNFGFTFDNFFCSNHLPLKFDTVISDNSKDFILIFGSFGMLRKNSYIKFSLFDFFDDGESGRIVNYLEKYKNPNINCFIDYLEFEEISYDPKKQN</sequence>
<gene>
    <name evidence="1" type="ORF">EDEG_02644</name>
</gene>